<evidence type="ECO:0000313" key="2">
    <source>
        <dbReference type="EMBL" id="TWI47821.1"/>
    </source>
</evidence>
<dbReference type="EMBL" id="VLKX01000006">
    <property type="protein sequence ID" value="TWI47821.1"/>
    <property type="molecule type" value="Genomic_DNA"/>
</dbReference>
<proteinExistence type="predicted"/>
<keyword evidence="3" id="KW-1185">Reference proteome</keyword>
<dbReference type="Proteomes" id="UP000321392">
    <property type="component" value="Unassembled WGS sequence"/>
</dbReference>
<accession>A0A562PTQ9</accession>
<sequence length="48" mass="5622">MFGLQLYLLKKESYLFLGLLFKMGSTNENVVRILRYNHKKTPTFVGVL</sequence>
<dbReference type="Proteomes" id="UP000254518">
    <property type="component" value="Unassembled WGS sequence"/>
</dbReference>
<evidence type="ECO:0000313" key="4">
    <source>
        <dbReference type="Proteomes" id="UP000321392"/>
    </source>
</evidence>
<gene>
    <name evidence="1" type="ORF">DFR66_10617</name>
    <name evidence="2" type="ORF">IQ02_01404</name>
</gene>
<comment type="caution">
    <text evidence="2">The sequence shown here is derived from an EMBL/GenBank/DDBJ whole genome shotgun (WGS) entry which is preliminary data.</text>
</comment>
<evidence type="ECO:0000313" key="3">
    <source>
        <dbReference type="Proteomes" id="UP000254518"/>
    </source>
</evidence>
<reference evidence="2" key="3">
    <citation type="submission" date="2019-07" db="EMBL/GenBank/DDBJ databases">
        <authorList>
            <person name="Whitman W."/>
            <person name="Huntemann M."/>
            <person name="Clum A."/>
            <person name="Pillay M."/>
            <person name="Palaniappan K."/>
            <person name="Varghese N."/>
            <person name="Mikhailova N."/>
            <person name="Stamatis D."/>
            <person name="Reddy T."/>
            <person name="Daum C."/>
            <person name="Shapiro N."/>
            <person name="Ivanova N."/>
            <person name="Kyrpides N."/>
            <person name="Woyke T."/>
        </authorList>
    </citation>
    <scope>NUCLEOTIDE SEQUENCE</scope>
    <source>
        <strain evidence="2">CGMCC 1.5380</strain>
    </source>
</reference>
<evidence type="ECO:0000313" key="1">
    <source>
        <dbReference type="EMBL" id="RDI54913.1"/>
    </source>
</evidence>
<name>A0A562PTQ9_9FLAO</name>
<dbReference type="AlphaFoldDB" id="A0A562PTQ9"/>
<reference evidence="1 3" key="2">
    <citation type="submission" date="2018-07" db="EMBL/GenBank/DDBJ databases">
        <title>Genomic Encyclopedia of Type Strains, Phase IV (KMG-IV): sequencing the most valuable type-strain genomes for metagenomic binning, comparative biology and taxonomic classification.</title>
        <authorList>
            <person name="Goeker M."/>
        </authorList>
    </citation>
    <scope>NUCLEOTIDE SEQUENCE [LARGE SCALE GENOMIC DNA]</scope>
    <source>
        <strain evidence="1 3">DSM 19728</strain>
    </source>
</reference>
<protein>
    <submittedName>
        <fullName evidence="2">Uncharacterized protein</fullName>
    </submittedName>
</protein>
<organism evidence="2 4">
    <name type="scientific">Flavobacterium glaciei</name>
    <dbReference type="NCBI Taxonomy" id="386300"/>
    <lineage>
        <taxon>Bacteria</taxon>
        <taxon>Pseudomonadati</taxon>
        <taxon>Bacteroidota</taxon>
        <taxon>Flavobacteriia</taxon>
        <taxon>Flavobacteriales</taxon>
        <taxon>Flavobacteriaceae</taxon>
        <taxon>Flavobacterium</taxon>
    </lineage>
</organism>
<dbReference type="EMBL" id="QQBA01000006">
    <property type="protein sequence ID" value="RDI54913.1"/>
    <property type="molecule type" value="Genomic_DNA"/>
</dbReference>
<reference evidence="2 4" key="1">
    <citation type="journal article" date="2015" name="Stand. Genomic Sci.">
        <title>Genomic Encyclopedia of Bacterial and Archaeal Type Strains, Phase III: the genomes of soil and plant-associated and newly described type strains.</title>
        <authorList>
            <person name="Whitman W.B."/>
            <person name="Woyke T."/>
            <person name="Klenk H.P."/>
            <person name="Zhou Y."/>
            <person name="Lilburn T.G."/>
            <person name="Beck B.J."/>
            <person name="De Vos P."/>
            <person name="Vandamme P."/>
            <person name="Eisen J.A."/>
            <person name="Garrity G."/>
            <person name="Hugenholtz P."/>
            <person name="Kyrpides N.C."/>
        </authorList>
    </citation>
    <scope>NUCLEOTIDE SEQUENCE [LARGE SCALE GENOMIC DNA]</scope>
    <source>
        <strain evidence="2 4">CGMCC 1.5380</strain>
    </source>
</reference>